<evidence type="ECO:0000256" key="1">
    <source>
        <dbReference type="ARBA" id="ARBA00006817"/>
    </source>
</evidence>
<reference evidence="3 4" key="1">
    <citation type="submission" date="2023-09" db="EMBL/GenBank/DDBJ databases">
        <authorList>
            <person name="Rey-Velasco X."/>
        </authorList>
    </citation>
    <scope>NUCLEOTIDE SEQUENCE [LARGE SCALE GENOMIC DNA]</scope>
    <source>
        <strain evidence="3 4">F260</strain>
    </source>
</reference>
<dbReference type="InterPro" id="IPR023393">
    <property type="entry name" value="START-like_dom_sf"/>
</dbReference>
<protein>
    <submittedName>
        <fullName evidence="3">SRPBCC domain-containing protein</fullName>
    </submittedName>
</protein>
<proteinExistence type="inferred from homology"/>
<dbReference type="SUPFAM" id="SSF55961">
    <property type="entry name" value="Bet v1-like"/>
    <property type="match status" value="1"/>
</dbReference>
<dbReference type="EMBL" id="JAVRHO010000002">
    <property type="protein sequence ID" value="MDT0645478.1"/>
    <property type="molecule type" value="Genomic_DNA"/>
</dbReference>
<gene>
    <name evidence="3" type="ORF">RM545_02145</name>
</gene>
<name>A0ABU3CGV3_9FLAO</name>
<dbReference type="Gene3D" id="3.30.530.20">
    <property type="match status" value="1"/>
</dbReference>
<evidence type="ECO:0000259" key="2">
    <source>
        <dbReference type="Pfam" id="PF08327"/>
    </source>
</evidence>
<comment type="similarity">
    <text evidence="1">Belongs to the AHA1 family.</text>
</comment>
<dbReference type="Pfam" id="PF08327">
    <property type="entry name" value="AHSA1"/>
    <property type="match status" value="1"/>
</dbReference>
<keyword evidence="4" id="KW-1185">Reference proteome</keyword>
<feature type="domain" description="Activator of Hsp90 ATPase homologue 1/2-like C-terminal" evidence="2">
    <location>
        <begin position="14"/>
        <end position="146"/>
    </location>
</feature>
<dbReference type="RefSeq" id="WP_311493650.1">
    <property type="nucleotide sequence ID" value="NZ_JAVRHO010000002.1"/>
</dbReference>
<accession>A0ABU3CGV3</accession>
<evidence type="ECO:0000313" key="4">
    <source>
        <dbReference type="Proteomes" id="UP001245285"/>
    </source>
</evidence>
<dbReference type="InterPro" id="IPR013538">
    <property type="entry name" value="ASHA1/2-like_C"/>
</dbReference>
<comment type="caution">
    <text evidence="3">The sequence shown here is derived from an EMBL/GenBank/DDBJ whole genome shotgun (WGS) entry which is preliminary data.</text>
</comment>
<dbReference type="Proteomes" id="UP001245285">
    <property type="component" value="Unassembled WGS sequence"/>
</dbReference>
<evidence type="ECO:0000313" key="3">
    <source>
        <dbReference type="EMBL" id="MDT0645478.1"/>
    </source>
</evidence>
<organism evidence="3 4">
    <name type="scientific">Autumnicola lenta</name>
    <dbReference type="NCBI Taxonomy" id="3075593"/>
    <lineage>
        <taxon>Bacteria</taxon>
        <taxon>Pseudomonadati</taxon>
        <taxon>Bacteroidota</taxon>
        <taxon>Flavobacteriia</taxon>
        <taxon>Flavobacteriales</taxon>
        <taxon>Flavobacteriaceae</taxon>
        <taxon>Autumnicola</taxon>
    </lineage>
</organism>
<sequence length="159" mass="18066">MSKSMIIKKEVTFNATPKSVWNLISNPKMTTQYMFGCEVLSDWKIGNQIIWKGVTEDGKEIIYVKGVITDVIQGEKLSFTMFDPNIGIKDIPENYVNLTYKLTPLEKGTKLTIIQGDFSGAENAEKRFKESQGGWDMVIPLMKKLIETSNDQYKSNVKN</sequence>